<proteinExistence type="predicted"/>
<dbReference type="SUPFAM" id="SSF51735">
    <property type="entry name" value="NAD(P)-binding Rossmann-fold domains"/>
    <property type="match status" value="1"/>
</dbReference>
<dbReference type="Proteomes" id="UP001282284">
    <property type="component" value="Unassembled WGS sequence"/>
</dbReference>
<accession>A0ABU4G4V9</accession>
<sequence>MSQQHVLVIGGTGMLAGVSRYLAKEGCIVSVIGRTILKLDQLIEDCPPHSIYPIQADYNTNEIFTKVIDAIKNRGPFSVIVSWTPNYQTLERICELNEQENTFRLIHVKGSRRYFDDEEIRIPLNCNYEKVFLGFVMEAGNTRWLTHEEIADGVIQQMLAPIEDRIVGQLHPYSQRPS</sequence>
<evidence type="ECO:0000313" key="2">
    <source>
        <dbReference type="Proteomes" id="UP001282284"/>
    </source>
</evidence>
<comment type="caution">
    <text evidence="1">The sequence shown here is derived from an EMBL/GenBank/DDBJ whole genome shotgun (WGS) entry which is preliminary data.</text>
</comment>
<dbReference type="Gene3D" id="3.40.50.720">
    <property type="entry name" value="NAD(P)-binding Rossmann-like Domain"/>
    <property type="match status" value="1"/>
</dbReference>
<keyword evidence="2" id="KW-1185">Reference proteome</keyword>
<organism evidence="1 2">
    <name type="scientific">Sporosarcina saromensis</name>
    <dbReference type="NCBI Taxonomy" id="359365"/>
    <lineage>
        <taxon>Bacteria</taxon>
        <taxon>Bacillati</taxon>
        <taxon>Bacillota</taxon>
        <taxon>Bacilli</taxon>
        <taxon>Bacillales</taxon>
        <taxon>Caryophanaceae</taxon>
        <taxon>Sporosarcina</taxon>
    </lineage>
</organism>
<protein>
    <submittedName>
        <fullName evidence="1">Short-chain dehydrogenase</fullName>
    </submittedName>
</protein>
<name>A0ABU4G4V9_9BACL</name>
<dbReference type="InterPro" id="IPR036291">
    <property type="entry name" value="NAD(P)-bd_dom_sf"/>
</dbReference>
<dbReference type="EMBL" id="JAUBDI010000001">
    <property type="protein sequence ID" value="MDW0112008.1"/>
    <property type="molecule type" value="Genomic_DNA"/>
</dbReference>
<evidence type="ECO:0000313" key="1">
    <source>
        <dbReference type="EMBL" id="MDW0112008.1"/>
    </source>
</evidence>
<gene>
    <name evidence="1" type="ORF">QT711_02340</name>
</gene>
<reference evidence="1 2" key="1">
    <citation type="submission" date="2023-06" db="EMBL/GenBank/DDBJ databases">
        <title>Sporosarcina sp. nov., isolated from Korean traditional fermented seafood 'Jeotgal'.</title>
        <authorList>
            <person name="Yang A.I."/>
            <person name="Shin N.-R."/>
        </authorList>
    </citation>
    <scope>NUCLEOTIDE SEQUENCE [LARGE SCALE GENOMIC DNA]</scope>
    <source>
        <strain evidence="1 2">KCTC13119</strain>
    </source>
</reference>
<dbReference type="RefSeq" id="WP_317941875.1">
    <property type="nucleotide sequence ID" value="NZ_JAUBDI010000001.1"/>
</dbReference>